<gene>
    <name evidence="10" type="primary">flgG</name>
    <name evidence="10" type="ORF">P9H32_01550</name>
</gene>
<evidence type="ECO:0000259" key="7">
    <source>
        <dbReference type="Pfam" id="PF00460"/>
    </source>
</evidence>
<evidence type="ECO:0000256" key="2">
    <source>
        <dbReference type="ARBA" id="ARBA00009677"/>
    </source>
</evidence>
<evidence type="ECO:0000256" key="5">
    <source>
        <dbReference type="NCBIfam" id="TIGR02488"/>
    </source>
</evidence>
<comment type="similarity">
    <text evidence="2 6">Belongs to the flagella basal body rod proteins family.</text>
</comment>
<keyword evidence="11" id="KW-1185">Reference proteome</keyword>
<dbReference type="Pfam" id="PF06429">
    <property type="entry name" value="Flg_bbr_C"/>
    <property type="match status" value="1"/>
</dbReference>
<proteinExistence type="inferred from homology"/>
<sequence>MERAMWSSVTGMRASEMSLDNIANNLANINTTAYKPGKVAFQDMLYSTLTTPGATNGDSEIPAGIQLGHGTKVAEISKQFTQGALRETGGDLDLAIEGQGFFEVVMPDGTSAYTRDGSFRATSTGDVVTVEGYRVANFPSIPSGTTEVTLAPDGSVTMLVNGSSVSGQQISLARFANPEGLRSMGHNLYMETDASGTAETGLTPGENGMGQIMQRYLETSSVNAAEELVNMILTQRAYEANSKAIKASDEMSSIANNLQR</sequence>
<evidence type="ECO:0000259" key="9">
    <source>
        <dbReference type="Pfam" id="PF22692"/>
    </source>
</evidence>
<keyword evidence="10" id="KW-0282">Flagellum</keyword>
<keyword evidence="4 6" id="KW-0975">Bacterial flagellum</keyword>
<organism evidence="10 11">
    <name type="scientific">Pontiella agarivorans</name>
    <dbReference type="NCBI Taxonomy" id="3038953"/>
    <lineage>
        <taxon>Bacteria</taxon>
        <taxon>Pseudomonadati</taxon>
        <taxon>Kiritimatiellota</taxon>
        <taxon>Kiritimatiellia</taxon>
        <taxon>Kiritimatiellales</taxon>
        <taxon>Pontiellaceae</taxon>
        <taxon>Pontiella</taxon>
    </lineage>
</organism>
<feature type="domain" description="Flagellar hook protein FlgE/F/G-like D1" evidence="9">
    <location>
        <begin position="95"/>
        <end position="157"/>
    </location>
</feature>
<dbReference type="PANTHER" id="PTHR30435">
    <property type="entry name" value="FLAGELLAR PROTEIN"/>
    <property type="match status" value="1"/>
</dbReference>
<dbReference type="NCBIfam" id="TIGR03506">
    <property type="entry name" value="FlgEFG_subfam"/>
    <property type="match status" value="2"/>
</dbReference>
<evidence type="ECO:0000256" key="1">
    <source>
        <dbReference type="ARBA" id="ARBA00004117"/>
    </source>
</evidence>
<dbReference type="InterPro" id="IPR010930">
    <property type="entry name" value="Flg_bb/hook_C_dom"/>
</dbReference>
<dbReference type="InterPro" id="IPR053967">
    <property type="entry name" value="LlgE_F_G-like_D1"/>
</dbReference>
<name>A0ABU5MSW2_9BACT</name>
<dbReference type="RefSeq" id="WP_322607098.1">
    <property type="nucleotide sequence ID" value="NZ_JARVCO010000002.1"/>
</dbReference>
<feature type="domain" description="Flagellar basal-body/hook protein C-terminal" evidence="8">
    <location>
        <begin position="213"/>
        <end position="258"/>
    </location>
</feature>
<dbReference type="InterPro" id="IPR001444">
    <property type="entry name" value="Flag_bb_rod_N"/>
</dbReference>
<evidence type="ECO:0000313" key="11">
    <source>
        <dbReference type="Proteomes" id="UP001290861"/>
    </source>
</evidence>
<comment type="caution">
    <text evidence="10">The sequence shown here is derived from an EMBL/GenBank/DDBJ whole genome shotgun (WGS) entry which is preliminary data.</text>
</comment>
<dbReference type="InterPro" id="IPR012834">
    <property type="entry name" value="FlgG_G_neg"/>
</dbReference>
<dbReference type="PANTHER" id="PTHR30435:SF19">
    <property type="entry name" value="FLAGELLAR BASAL-BODY ROD PROTEIN FLGG"/>
    <property type="match status" value="1"/>
</dbReference>
<evidence type="ECO:0000313" key="10">
    <source>
        <dbReference type="EMBL" id="MDZ8117297.1"/>
    </source>
</evidence>
<dbReference type="Proteomes" id="UP001290861">
    <property type="component" value="Unassembled WGS sequence"/>
</dbReference>
<dbReference type="SUPFAM" id="SSF117143">
    <property type="entry name" value="Flagellar hook protein flgE"/>
    <property type="match status" value="1"/>
</dbReference>
<dbReference type="InterPro" id="IPR037925">
    <property type="entry name" value="FlgE/F/G-like"/>
</dbReference>
<dbReference type="EMBL" id="JARVCO010000002">
    <property type="protein sequence ID" value="MDZ8117297.1"/>
    <property type="molecule type" value="Genomic_DNA"/>
</dbReference>
<comment type="subcellular location">
    <subcellularLocation>
        <location evidence="1 6">Bacterial flagellum basal body</location>
    </subcellularLocation>
</comment>
<keyword evidence="10" id="KW-0966">Cell projection</keyword>
<dbReference type="InterPro" id="IPR020013">
    <property type="entry name" value="Flagellar_FlgE/F/G"/>
</dbReference>
<evidence type="ECO:0000256" key="4">
    <source>
        <dbReference type="ARBA" id="ARBA00023143"/>
    </source>
</evidence>
<evidence type="ECO:0000256" key="6">
    <source>
        <dbReference type="RuleBase" id="RU362116"/>
    </source>
</evidence>
<dbReference type="Pfam" id="PF22692">
    <property type="entry name" value="LlgE_F_G_D1"/>
    <property type="match status" value="1"/>
</dbReference>
<dbReference type="Pfam" id="PF00460">
    <property type="entry name" value="Flg_bb_rod"/>
    <property type="match status" value="1"/>
</dbReference>
<evidence type="ECO:0000256" key="3">
    <source>
        <dbReference type="ARBA" id="ARBA00017948"/>
    </source>
</evidence>
<evidence type="ECO:0000259" key="8">
    <source>
        <dbReference type="Pfam" id="PF06429"/>
    </source>
</evidence>
<protein>
    <recommendedName>
        <fullName evidence="3 5">Flagellar basal-body rod protein FlgG</fullName>
    </recommendedName>
</protein>
<feature type="domain" description="Flagellar basal body rod protein N-terminal" evidence="7">
    <location>
        <begin position="9"/>
        <end position="35"/>
    </location>
</feature>
<keyword evidence="10" id="KW-0969">Cilium</keyword>
<reference evidence="10 11" key="1">
    <citation type="journal article" date="2024" name="Appl. Environ. Microbiol.">
        <title>Pontiella agarivorans sp. nov., a novel marine anaerobic bacterium capable of degrading macroalgal polysaccharides and fixing nitrogen.</title>
        <authorList>
            <person name="Liu N."/>
            <person name="Kivenson V."/>
            <person name="Peng X."/>
            <person name="Cui Z."/>
            <person name="Lankiewicz T.S."/>
            <person name="Gosselin K.M."/>
            <person name="English C.J."/>
            <person name="Blair E.M."/>
            <person name="O'Malley M.A."/>
            <person name="Valentine D.L."/>
        </authorList>
    </citation>
    <scope>NUCLEOTIDE SEQUENCE [LARGE SCALE GENOMIC DNA]</scope>
    <source>
        <strain evidence="10 11">NLcol2</strain>
    </source>
</reference>
<dbReference type="NCBIfam" id="TIGR02488">
    <property type="entry name" value="flgG_G_neg"/>
    <property type="match status" value="1"/>
</dbReference>
<accession>A0ABU5MSW2</accession>